<keyword evidence="1" id="KW-0472">Membrane</keyword>
<organism evidence="2 3">
    <name type="scientific">Aerophototrophica crusticola</name>
    <dbReference type="NCBI Taxonomy" id="1709002"/>
    <lineage>
        <taxon>Bacteria</taxon>
        <taxon>Pseudomonadati</taxon>
        <taxon>Pseudomonadota</taxon>
        <taxon>Alphaproteobacteria</taxon>
        <taxon>Rhodospirillales</taxon>
        <taxon>Rhodospirillaceae</taxon>
        <taxon>Aerophototrophica</taxon>
    </lineage>
</organism>
<feature type="transmembrane region" description="Helical" evidence="1">
    <location>
        <begin position="99"/>
        <end position="123"/>
    </location>
</feature>
<name>A0A858R305_9PROT</name>
<proteinExistence type="predicted"/>
<evidence type="ECO:0000256" key="1">
    <source>
        <dbReference type="SAM" id="Phobius"/>
    </source>
</evidence>
<keyword evidence="3" id="KW-1185">Reference proteome</keyword>
<protein>
    <submittedName>
        <fullName evidence="2">Sodium-dependent bicarbonate transport family permease</fullName>
    </submittedName>
</protein>
<evidence type="ECO:0000313" key="3">
    <source>
        <dbReference type="Proteomes" id="UP000501891"/>
    </source>
</evidence>
<feature type="transmembrane region" description="Helical" evidence="1">
    <location>
        <begin position="293"/>
        <end position="315"/>
    </location>
</feature>
<dbReference type="PANTHER" id="PTHR40400">
    <property type="entry name" value="SLR1512 PROTEIN"/>
    <property type="match status" value="1"/>
</dbReference>
<dbReference type="PANTHER" id="PTHR40400:SF1">
    <property type="entry name" value="SLR1512 PROTEIN"/>
    <property type="match status" value="1"/>
</dbReference>
<feature type="transmembrane region" description="Helical" evidence="1">
    <location>
        <begin position="65"/>
        <end position="87"/>
    </location>
</feature>
<gene>
    <name evidence="2" type="ORF">HHL28_00425</name>
</gene>
<dbReference type="InterPro" id="IPR010293">
    <property type="entry name" value="Sbt_1"/>
</dbReference>
<feature type="transmembrane region" description="Helical" evidence="1">
    <location>
        <begin position="129"/>
        <end position="148"/>
    </location>
</feature>
<feature type="transmembrane region" description="Helical" evidence="1">
    <location>
        <begin position="258"/>
        <end position="281"/>
    </location>
</feature>
<dbReference type="KEGG" id="acru:HHL28_00425"/>
<feature type="transmembrane region" description="Helical" evidence="1">
    <location>
        <begin position="6"/>
        <end position="24"/>
    </location>
</feature>
<dbReference type="Pfam" id="PF05982">
    <property type="entry name" value="Sbt_1"/>
    <property type="match status" value="1"/>
</dbReference>
<feature type="transmembrane region" description="Helical" evidence="1">
    <location>
        <begin position="233"/>
        <end position="252"/>
    </location>
</feature>
<feature type="transmembrane region" description="Helical" evidence="1">
    <location>
        <begin position="203"/>
        <end position="221"/>
    </location>
</feature>
<keyword evidence="1" id="KW-1133">Transmembrane helix</keyword>
<keyword evidence="1" id="KW-0812">Transmembrane</keyword>
<dbReference type="EMBL" id="CP051775">
    <property type="protein sequence ID" value="QJE71781.1"/>
    <property type="molecule type" value="Genomic_DNA"/>
</dbReference>
<reference evidence="2" key="1">
    <citation type="submission" date="2020-04" db="EMBL/GenBank/DDBJ databases">
        <title>A desert anoxygenic phototrophic bacterium fixes CO2 using RubisCO under aerobic conditions.</title>
        <authorList>
            <person name="Tang K."/>
        </authorList>
    </citation>
    <scope>NUCLEOTIDE SEQUENCE [LARGE SCALE GENOMIC DNA]</scope>
    <source>
        <strain evidence="2">MIMtkB3</strain>
    </source>
</reference>
<sequence length="326" mass="34766">MPADILVNNLLSPIVLAFVLGVLAQLVRSELEFPEPVLRLISIFLLLSIGLQGGRELAHTTWAEVSRAIGVTFLLVLLLPAHAYLVARRLGGFDRHNATGLAALYGSVSSVTFLAALSFAKALGTPAEGFMTGLVALMEWGIIIALLIGRYTTGRAEMGQSDFRDLFLSTLRSRGIVLLGGGMAMGMLTTDTGYAQIQPFFEGLFRGFLVLFLLEMGMTAARQLREFARVGWVMLAFAILVPLVHGAIGTLLGTLAGLSLGGAFVLGAVAASASYIDAPAAVRASFPKANPSIYLTGSLGLTFPFNLLLGLPIYYEMAKLWQAWLG</sequence>
<dbReference type="Proteomes" id="UP000501891">
    <property type="component" value="Chromosome"/>
</dbReference>
<accession>A0A858R305</accession>
<evidence type="ECO:0000313" key="2">
    <source>
        <dbReference type="EMBL" id="QJE71781.1"/>
    </source>
</evidence>
<dbReference type="AlphaFoldDB" id="A0A858R305"/>
<feature type="transmembrane region" description="Helical" evidence="1">
    <location>
        <begin position="176"/>
        <end position="197"/>
    </location>
</feature>